<gene>
    <name evidence="2" type="ORF">HID58_042805</name>
</gene>
<dbReference type="Proteomes" id="UP000824890">
    <property type="component" value="Unassembled WGS sequence"/>
</dbReference>
<reference evidence="2 3" key="1">
    <citation type="submission" date="2021-05" db="EMBL/GenBank/DDBJ databases">
        <title>Genome Assembly of Synthetic Allotetraploid Brassica napus Reveals Homoeologous Exchanges between Subgenomes.</title>
        <authorList>
            <person name="Davis J.T."/>
        </authorList>
    </citation>
    <scope>NUCLEOTIDE SEQUENCE [LARGE SCALE GENOMIC DNA]</scope>
    <source>
        <strain evidence="3">cv. Da-Ae</strain>
        <tissue evidence="2">Seedling</tissue>
    </source>
</reference>
<feature type="domain" description="Rhodanese" evidence="1">
    <location>
        <begin position="232"/>
        <end position="338"/>
    </location>
</feature>
<dbReference type="InterPro" id="IPR036873">
    <property type="entry name" value="Rhodanese-like_dom_sf"/>
</dbReference>
<feature type="non-terminal residue" evidence="2">
    <location>
        <position position="1"/>
    </location>
</feature>
<dbReference type="EMBL" id="JAGKQM010000011">
    <property type="protein sequence ID" value="KAH0903302.1"/>
    <property type="molecule type" value="Genomic_DNA"/>
</dbReference>
<dbReference type="PANTHER" id="PTHR34209">
    <property type="entry name" value="RHODANESE/CELL CYCLE CONTROL PHOSPHATASE SUPERFAMILY PROTEIN"/>
    <property type="match status" value="1"/>
</dbReference>
<sequence length="372" mass="39735">KPMAMAEMAMKSSVTAKLTIPSSSSCKKRVKQISVALPTTTSISLLSVFSSPPPEAKAAVSISKDQIVSSLTEVEKTINQVQETGSSVFDATQRVFQVVGDALKPALDTALPIAKQAGEEALKIASPAFSEASKKAQEAMQSSGIDAEPVFNAAKTVTDVAQQTTKAIEDARPIASSTMETISAADPSVVVVAAGAAFIAYLLLPPVWSAISFNFRGYKGDLTPAQTLDLLCSKNYLMVDIRSEKEKEKAGIPRLPSNAKNSMIAIPLEELPNKVKGIISYLKRINKGSNIIIMDSYSDSAKIVAKTLKVLGFKNCWIVTDGFSGGRGWLQSRLGTDSYNFSFAQVLSPLRIIPAASRFGTRSETKFLPSSD</sequence>
<dbReference type="InterPro" id="IPR001763">
    <property type="entry name" value="Rhodanese-like_dom"/>
</dbReference>
<dbReference type="PANTHER" id="PTHR34209:SF1">
    <property type="entry name" value="CALCIUM SENSING RECEPTOR, CHLOROPLASTIC"/>
    <property type="match status" value="1"/>
</dbReference>
<evidence type="ECO:0000313" key="2">
    <source>
        <dbReference type="EMBL" id="KAH0903302.1"/>
    </source>
</evidence>
<dbReference type="InterPro" id="IPR044690">
    <property type="entry name" value="CAS_plant"/>
</dbReference>
<dbReference type="SUPFAM" id="SSF52821">
    <property type="entry name" value="Rhodanese/Cell cycle control phosphatase"/>
    <property type="match status" value="1"/>
</dbReference>
<comment type="caution">
    <text evidence="2">The sequence shown here is derived from an EMBL/GenBank/DDBJ whole genome shotgun (WGS) entry which is preliminary data.</text>
</comment>
<name>A0ABQ8BEP5_BRANA</name>
<keyword evidence="3" id="KW-1185">Reference proteome</keyword>
<protein>
    <recommendedName>
        <fullName evidence="1">Rhodanese domain-containing protein</fullName>
    </recommendedName>
</protein>
<dbReference type="PROSITE" id="PS50206">
    <property type="entry name" value="RHODANESE_3"/>
    <property type="match status" value="1"/>
</dbReference>
<evidence type="ECO:0000313" key="3">
    <source>
        <dbReference type="Proteomes" id="UP000824890"/>
    </source>
</evidence>
<organism evidence="2 3">
    <name type="scientific">Brassica napus</name>
    <name type="common">Rape</name>
    <dbReference type="NCBI Taxonomy" id="3708"/>
    <lineage>
        <taxon>Eukaryota</taxon>
        <taxon>Viridiplantae</taxon>
        <taxon>Streptophyta</taxon>
        <taxon>Embryophyta</taxon>
        <taxon>Tracheophyta</taxon>
        <taxon>Spermatophyta</taxon>
        <taxon>Magnoliopsida</taxon>
        <taxon>eudicotyledons</taxon>
        <taxon>Gunneridae</taxon>
        <taxon>Pentapetalae</taxon>
        <taxon>rosids</taxon>
        <taxon>malvids</taxon>
        <taxon>Brassicales</taxon>
        <taxon>Brassicaceae</taxon>
        <taxon>Brassiceae</taxon>
        <taxon>Brassica</taxon>
    </lineage>
</organism>
<accession>A0ABQ8BEP5</accession>
<dbReference type="Pfam" id="PF00581">
    <property type="entry name" value="Rhodanese"/>
    <property type="match status" value="1"/>
</dbReference>
<evidence type="ECO:0000259" key="1">
    <source>
        <dbReference type="PROSITE" id="PS50206"/>
    </source>
</evidence>
<proteinExistence type="predicted"/>
<dbReference type="CDD" id="cd00158">
    <property type="entry name" value="RHOD"/>
    <property type="match status" value="1"/>
</dbReference>
<dbReference type="Gene3D" id="3.40.250.10">
    <property type="entry name" value="Rhodanese-like domain"/>
    <property type="match status" value="1"/>
</dbReference>